<dbReference type="Proteomes" id="UP000434052">
    <property type="component" value="Unassembled WGS sequence"/>
</dbReference>
<dbReference type="InterPro" id="IPR029063">
    <property type="entry name" value="SAM-dependent_MTases_sf"/>
</dbReference>
<dbReference type="AlphaFoldDB" id="A0A6P1ZC18"/>
<dbReference type="OrthoDB" id="9784823at2"/>
<dbReference type="SUPFAM" id="SSF53335">
    <property type="entry name" value="S-adenosyl-L-methionine-dependent methyltransferases"/>
    <property type="match status" value="1"/>
</dbReference>
<proteinExistence type="inferred from homology"/>
<evidence type="ECO:0000256" key="1">
    <source>
        <dbReference type="ARBA" id="ARBA00006594"/>
    </source>
</evidence>
<sequence>MDSHLKHYSRVRTDQGHNMNGRRALQPAFRRQPASVSSYQPPRPTDAWPLCTSVLPDLYIRLNPNRGRAVLIIERKILGMNNRLGRPWREEVVRSGQLDAVITLPPKIFQNVAMGFAIAILRPAPIHDDVLCIYAEGPPSSPAEADDAFNADLAASIVDAYKNRTAIDGFAQPVPRENLKNMGYELRPSVLVPSGKNPNRIIAGLLEQRRDIERELRLESDAIRKTIERLGEE</sequence>
<dbReference type="GO" id="GO:0003677">
    <property type="term" value="F:DNA binding"/>
    <property type="evidence" value="ECO:0007669"/>
    <property type="project" value="InterPro"/>
</dbReference>
<evidence type="ECO:0000313" key="5">
    <source>
        <dbReference type="Proteomes" id="UP000434052"/>
    </source>
</evidence>
<name>A0A6P1ZC18_9BACT</name>
<dbReference type="EMBL" id="QMIF01000023">
    <property type="protein sequence ID" value="TVM30463.1"/>
    <property type="molecule type" value="Genomic_DNA"/>
</dbReference>
<comment type="caution">
    <text evidence="4">The sequence shown here is derived from an EMBL/GenBank/DDBJ whole genome shotgun (WGS) entry which is preliminary data.</text>
</comment>
<feature type="compositionally biased region" description="Basic and acidic residues" evidence="2">
    <location>
        <begin position="1"/>
        <end position="15"/>
    </location>
</feature>
<feature type="domain" description="DNA methylase adenine-specific" evidence="3">
    <location>
        <begin position="64"/>
        <end position="189"/>
    </location>
</feature>
<comment type="similarity">
    <text evidence="1">Belongs to the N(4)/N(6)-methyltransferase family.</text>
</comment>
<accession>A0A6P1ZC18</accession>
<evidence type="ECO:0000313" key="4">
    <source>
        <dbReference type="EMBL" id="TVM30463.1"/>
    </source>
</evidence>
<evidence type="ECO:0000256" key="2">
    <source>
        <dbReference type="SAM" id="MobiDB-lite"/>
    </source>
</evidence>
<evidence type="ECO:0000259" key="3">
    <source>
        <dbReference type="Pfam" id="PF02384"/>
    </source>
</evidence>
<dbReference type="Gene3D" id="3.40.50.150">
    <property type="entry name" value="Vaccinia Virus protein VP39"/>
    <property type="match status" value="1"/>
</dbReference>
<protein>
    <recommendedName>
        <fullName evidence="3">DNA methylase adenine-specific domain-containing protein</fullName>
    </recommendedName>
</protein>
<reference evidence="4 5" key="1">
    <citation type="submission" date="2018-06" db="EMBL/GenBank/DDBJ databases">
        <title>Complete genome of Desulfovibrio marinus P48SEP.</title>
        <authorList>
            <person name="Crispim J.S."/>
            <person name="Vidigal P.M.P."/>
            <person name="Silva L.C.F."/>
            <person name="Araujo L.C."/>
            <person name="Laguardia C.N."/>
            <person name="Dias R.S."/>
            <person name="Sousa M.P."/>
            <person name="Paula S.O."/>
            <person name="Silva C."/>
        </authorList>
    </citation>
    <scope>NUCLEOTIDE SEQUENCE [LARGE SCALE GENOMIC DNA]</scope>
    <source>
        <strain evidence="4 5">P48SEP</strain>
    </source>
</reference>
<dbReference type="Pfam" id="PF02384">
    <property type="entry name" value="N6_Mtase"/>
    <property type="match status" value="1"/>
</dbReference>
<organism evidence="4 5">
    <name type="scientific">Oceanidesulfovibrio marinus</name>
    <dbReference type="NCBI Taxonomy" id="370038"/>
    <lineage>
        <taxon>Bacteria</taxon>
        <taxon>Pseudomonadati</taxon>
        <taxon>Thermodesulfobacteriota</taxon>
        <taxon>Desulfovibrionia</taxon>
        <taxon>Desulfovibrionales</taxon>
        <taxon>Desulfovibrionaceae</taxon>
        <taxon>Oceanidesulfovibrio</taxon>
    </lineage>
</organism>
<dbReference type="GO" id="GO:0008170">
    <property type="term" value="F:N-methyltransferase activity"/>
    <property type="evidence" value="ECO:0007669"/>
    <property type="project" value="InterPro"/>
</dbReference>
<feature type="region of interest" description="Disordered" evidence="2">
    <location>
        <begin position="1"/>
        <end position="43"/>
    </location>
</feature>
<dbReference type="InterPro" id="IPR003356">
    <property type="entry name" value="DNA_methylase_A-5"/>
</dbReference>
<gene>
    <name evidence="4" type="ORF">DQK91_20985</name>
</gene>